<dbReference type="Proteomes" id="UP001500506">
    <property type="component" value="Unassembled WGS sequence"/>
</dbReference>
<dbReference type="Gene3D" id="3.90.1560.10">
    <property type="entry name" value="ComB-like"/>
    <property type="match status" value="1"/>
</dbReference>
<evidence type="ECO:0000313" key="3">
    <source>
        <dbReference type="Proteomes" id="UP001500506"/>
    </source>
</evidence>
<keyword evidence="3" id="KW-1185">Reference proteome</keyword>
<organism evidence="2 3">
    <name type="scientific">Agromyces humatus</name>
    <dbReference type="NCBI Taxonomy" id="279573"/>
    <lineage>
        <taxon>Bacteria</taxon>
        <taxon>Bacillati</taxon>
        <taxon>Actinomycetota</taxon>
        <taxon>Actinomycetes</taxon>
        <taxon>Micrococcales</taxon>
        <taxon>Microbacteriaceae</taxon>
        <taxon>Agromyces</taxon>
    </lineage>
</organism>
<comment type="caution">
    <text evidence="2">The sequence shown here is derived from an EMBL/GenBank/DDBJ whole genome shotgun (WGS) entry which is preliminary data.</text>
</comment>
<dbReference type="RefSeq" id="WP_232498078.1">
    <property type="nucleotide sequence ID" value="NZ_BAAANH010000006.1"/>
</dbReference>
<dbReference type="InterPro" id="IPR036702">
    <property type="entry name" value="ComB-like_sf"/>
</dbReference>
<evidence type="ECO:0000256" key="1">
    <source>
        <dbReference type="ARBA" id="ARBA00021948"/>
    </source>
</evidence>
<protein>
    <recommendedName>
        <fullName evidence="1">Probable 2-phosphosulfolactate phosphatase</fullName>
    </recommendedName>
</protein>
<dbReference type="InterPro" id="IPR005238">
    <property type="entry name" value="ComB-like"/>
</dbReference>
<gene>
    <name evidence="2" type="ORF">GCM10009747_29000</name>
</gene>
<accession>A0ABP4X6V0</accession>
<sequence>MSQSTPEFDPRAQASYQVRFDQGVTGAQRIGGGADVIVWVDVLADVPSRAIPELPAGPAVLEAGFIDVAAVAAWLLAEQERIGRRVFIAIVAAGGSDGAFAADDVLAAGAIVDALIDLGIDDTSPEAAVACGAFTSLRRAVRHLTGASGSGRAATAAGVDPAVVHAASGLDSSSSVRITRTGADVGAVDATTA</sequence>
<proteinExistence type="predicted"/>
<name>A0ABP4X6V0_9MICO</name>
<reference evidence="3" key="1">
    <citation type="journal article" date="2019" name="Int. J. Syst. Evol. Microbiol.">
        <title>The Global Catalogue of Microorganisms (GCM) 10K type strain sequencing project: providing services to taxonomists for standard genome sequencing and annotation.</title>
        <authorList>
            <consortium name="The Broad Institute Genomics Platform"/>
            <consortium name="The Broad Institute Genome Sequencing Center for Infectious Disease"/>
            <person name="Wu L."/>
            <person name="Ma J."/>
        </authorList>
    </citation>
    <scope>NUCLEOTIDE SEQUENCE [LARGE SCALE GENOMIC DNA]</scope>
    <source>
        <strain evidence="3">JCM 14319</strain>
    </source>
</reference>
<evidence type="ECO:0000313" key="2">
    <source>
        <dbReference type="EMBL" id="GAA1766865.1"/>
    </source>
</evidence>
<dbReference type="Pfam" id="PF04029">
    <property type="entry name" value="2-ph_phosp"/>
    <property type="match status" value="1"/>
</dbReference>
<dbReference type="EMBL" id="BAAANH010000006">
    <property type="protein sequence ID" value="GAA1766865.1"/>
    <property type="molecule type" value="Genomic_DNA"/>
</dbReference>
<dbReference type="SUPFAM" id="SSF142823">
    <property type="entry name" value="ComB-like"/>
    <property type="match status" value="1"/>
</dbReference>